<accession>E9I7Q3</accession>
<dbReference type="Proteomes" id="UP000000305">
    <property type="component" value="Unassembled WGS sequence"/>
</dbReference>
<feature type="compositionally biased region" description="Polar residues" evidence="1">
    <location>
        <begin position="202"/>
        <end position="215"/>
    </location>
</feature>
<feature type="region of interest" description="Disordered" evidence="1">
    <location>
        <begin position="1"/>
        <end position="31"/>
    </location>
</feature>
<feature type="compositionally biased region" description="Low complexity" evidence="1">
    <location>
        <begin position="85"/>
        <end position="95"/>
    </location>
</feature>
<dbReference type="HOGENOM" id="CLU_919999_0_0_1"/>
<evidence type="ECO:0000313" key="2">
    <source>
        <dbReference type="EMBL" id="EFX59977.1"/>
    </source>
</evidence>
<name>E9I7Q3_DAPPU</name>
<dbReference type="InParanoid" id="E9I7Q3"/>
<gene>
    <name evidence="2" type="ORF">DAPPUDRAFT_126002</name>
</gene>
<dbReference type="EMBL" id="GL737416">
    <property type="protein sequence ID" value="EFX59977.1"/>
    <property type="molecule type" value="Genomic_DNA"/>
</dbReference>
<proteinExistence type="predicted"/>
<sequence>MVSAAPSAAPMKGAVHGEATPTASTPVRPWSSKGLRARMVAIPLGMKEPNSNTPIRFKAISVNRMASTVTTSGDCSWKPQPSASPPARSASSRPANPTKEATTPAGIRFRSRPPPKANASATNNPVPPASPGSGDAATLAATACSPGAGQPDTAKLMAIPAWSPGRARTAFMNSGLSLRCADRGMRSTRSFPRRDAEMVPAGSTTAGSSGKNSKASPVHADGSPRTVTASTAPSMAPCACTPASAFGWAANALSNSAASDVDAAFAGTISSNSPVCGMHSCLHTSQSAWSFTRSACPENPSAM</sequence>
<feature type="region of interest" description="Disordered" evidence="1">
    <location>
        <begin position="186"/>
        <end position="233"/>
    </location>
</feature>
<protein>
    <submittedName>
        <fullName evidence="2">Uncharacterized protein</fullName>
    </submittedName>
</protein>
<evidence type="ECO:0000256" key="1">
    <source>
        <dbReference type="SAM" id="MobiDB-lite"/>
    </source>
</evidence>
<dbReference type="AlphaFoldDB" id="E9I7Q3"/>
<feature type="region of interest" description="Disordered" evidence="1">
    <location>
        <begin position="70"/>
        <end position="138"/>
    </location>
</feature>
<dbReference type="KEGG" id="dpx:DAPPUDRAFT_126002"/>
<reference evidence="2 3" key="1">
    <citation type="journal article" date="2011" name="Science">
        <title>The ecoresponsive genome of Daphnia pulex.</title>
        <authorList>
            <person name="Colbourne J.K."/>
            <person name="Pfrender M.E."/>
            <person name="Gilbert D."/>
            <person name="Thomas W.K."/>
            <person name="Tucker A."/>
            <person name="Oakley T.H."/>
            <person name="Tokishita S."/>
            <person name="Aerts A."/>
            <person name="Arnold G.J."/>
            <person name="Basu M.K."/>
            <person name="Bauer D.J."/>
            <person name="Caceres C.E."/>
            <person name="Carmel L."/>
            <person name="Casola C."/>
            <person name="Choi J.H."/>
            <person name="Detter J.C."/>
            <person name="Dong Q."/>
            <person name="Dusheyko S."/>
            <person name="Eads B.D."/>
            <person name="Frohlich T."/>
            <person name="Geiler-Samerotte K.A."/>
            <person name="Gerlach D."/>
            <person name="Hatcher P."/>
            <person name="Jogdeo S."/>
            <person name="Krijgsveld J."/>
            <person name="Kriventseva E.V."/>
            <person name="Kultz D."/>
            <person name="Laforsch C."/>
            <person name="Lindquist E."/>
            <person name="Lopez J."/>
            <person name="Manak J.R."/>
            <person name="Muller J."/>
            <person name="Pangilinan J."/>
            <person name="Patwardhan R.P."/>
            <person name="Pitluck S."/>
            <person name="Pritham E.J."/>
            <person name="Rechtsteiner A."/>
            <person name="Rho M."/>
            <person name="Rogozin I.B."/>
            <person name="Sakarya O."/>
            <person name="Salamov A."/>
            <person name="Schaack S."/>
            <person name="Shapiro H."/>
            <person name="Shiga Y."/>
            <person name="Skalitzky C."/>
            <person name="Smith Z."/>
            <person name="Souvorov A."/>
            <person name="Sung W."/>
            <person name="Tang Z."/>
            <person name="Tsuchiya D."/>
            <person name="Tu H."/>
            <person name="Vos H."/>
            <person name="Wang M."/>
            <person name="Wolf Y.I."/>
            <person name="Yamagata H."/>
            <person name="Yamada T."/>
            <person name="Ye Y."/>
            <person name="Shaw J.R."/>
            <person name="Andrews J."/>
            <person name="Crease T.J."/>
            <person name="Tang H."/>
            <person name="Lucas S.M."/>
            <person name="Robertson H.M."/>
            <person name="Bork P."/>
            <person name="Koonin E.V."/>
            <person name="Zdobnov E.M."/>
            <person name="Grigoriev I.V."/>
            <person name="Lynch M."/>
            <person name="Boore J.L."/>
        </authorList>
    </citation>
    <scope>NUCLEOTIDE SEQUENCE [LARGE SCALE GENOMIC DNA]</scope>
</reference>
<evidence type="ECO:0000313" key="3">
    <source>
        <dbReference type="Proteomes" id="UP000000305"/>
    </source>
</evidence>
<feature type="non-terminal residue" evidence="2">
    <location>
        <position position="303"/>
    </location>
</feature>
<organism evidence="2 3">
    <name type="scientific">Daphnia pulex</name>
    <name type="common">Water flea</name>
    <dbReference type="NCBI Taxonomy" id="6669"/>
    <lineage>
        <taxon>Eukaryota</taxon>
        <taxon>Metazoa</taxon>
        <taxon>Ecdysozoa</taxon>
        <taxon>Arthropoda</taxon>
        <taxon>Crustacea</taxon>
        <taxon>Branchiopoda</taxon>
        <taxon>Diplostraca</taxon>
        <taxon>Cladocera</taxon>
        <taxon>Anomopoda</taxon>
        <taxon>Daphniidae</taxon>
        <taxon>Daphnia</taxon>
    </lineage>
</organism>
<keyword evidence="3" id="KW-1185">Reference proteome</keyword>